<evidence type="ECO:0000313" key="2">
    <source>
        <dbReference type="EMBL" id="KAJ1082324.1"/>
    </source>
</evidence>
<sequence>MCSWSDFGSGQPGAVQQSYRLEGRCQRGLLPSSLRSPASPTVGRSRFSTGERATVSASMCLIAVTAPSAIPSGGPRLGCPRLENHNPVCRRGENRFRWGARK</sequence>
<dbReference type="EMBL" id="JANPWB010000016">
    <property type="protein sequence ID" value="KAJ1082324.1"/>
    <property type="molecule type" value="Genomic_DNA"/>
</dbReference>
<feature type="region of interest" description="Disordered" evidence="1">
    <location>
        <begin position="30"/>
        <end position="50"/>
    </location>
</feature>
<comment type="caution">
    <text evidence="2">The sequence shown here is derived from an EMBL/GenBank/DDBJ whole genome shotgun (WGS) entry which is preliminary data.</text>
</comment>
<keyword evidence="3" id="KW-1185">Reference proteome</keyword>
<organism evidence="2 3">
    <name type="scientific">Pleurodeles waltl</name>
    <name type="common">Iberian ribbed newt</name>
    <dbReference type="NCBI Taxonomy" id="8319"/>
    <lineage>
        <taxon>Eukaryota</taxon>
        <taxon>Metazoa</taxon>
        <taxon>Chordata</taxon>
        <taxon>Craniata</taxon>
        <taxon>Vertebrata</taxon>
        <taxon>Euteleostomi</taxon>
        <taxon>Amphibia</taxon>
        <taxon>Batrachia</taxon>
        <taxon>Caudata</taxon>
        <taxon>Salamandroidea</taxon>
        <taxon>Salamandridae</taxon>
        <taxon>Pleurodelinae</taxon>
        <taxon>Pleurodeles</taxon>
    </lineage>
</organism>
<dbReference type="Proteomes" id="UP001066276">
    <property type="component" value="Chromosome 12"/>
</dbReference>
<proteinExistence type="predicted"/>
<evidence type="ECO:0000256" key="1">
    <source>
        <dbReference type="SAM" id="MobiDB-lite"/>
    </source>
</evidence>
<dbReference type="AlphaFoldDB" id="A0AAV7KW94"/>
<protein>
    <submittedName>
        <fullName evidence="2">Uncharacterized protein</fullName>
    </submittedName>
</protein>
<gene>
    <name evidence="2" type="ORF">NDU88_002492</name>
</gene>
<reference evidence="2" key="1">
    <citation type="journal article" date="2022" name="bioRxiv">
        <title>Sequencing and chromosome-scale assembly of the giantPleurodeles waltlgenome.</title>
        <authorList>
            <person name="Brown T."/>
            <person name="Elewa A."/>
            <person name="Iarovenko S."/>
            <person name="Subramanian E."/>
            <person name="Araus A.J."/>
            <person name="Petzold A."/>
            <person name="Susuki M."/>
            <person name="Suzuki K.-i.T."/>
            <person name="Hayashi T."/>
            <person name="Toyoda A."/>
            <person name="Oliveira C."/>
            <person name="Osipova E."/>
            <person name="Leigh N.D."/>
            <person name="Simon A."/>
            <person name="Yun M.H."/>
        </authorList>
    </citation>
    <scope>NUCLEOTIDE SEQUENCE</scope>
    <source>
        <strain evidence="2">20211129_DDA</strain>
        <tissue evidence="2">Liver</tissue>
    </source>
</reference>
<accession>A0AAV7KW94</accession>
<name>A0AAV7KW94_PLEWA</name>
<feature type="compositionally biased region" description="Low complexity" evidence="1">
    <location>
        <begin position="30"/>
        <end position="40"/>
    </location>
</feature>
<evidence type="ECO:0000313" key="3">
    <source>
        <dbReference type="Proteomes" id="UP001066276"/>
    </source>
</evidence>